<comment type="similarity">
    <text evidence="1">Belongs to the SNF7 family.</text>
</comment>
<dbReference type="Proteomes" id="UP000695022">
    <property type="component" value="Unplaced"/>
</dbReference>
<evidence type="ECO:0000313" key="3">
    <source>
        <dbReference type="Proteomes" id="UP000695022"/>
    </source>
</evidence>
<evidence type="ECO:0000313" key="4">
    <source>
        <dbReference type="RefSeq" id="XP_014675366.1"/>
    </source>
</evidence>
<protein>
    <submittedName>
        <fullName evidence="4">Charged multivesicular body protein 2b-like</fullName>
    </submittedName>
</protein>
<dbReference type="Gene3D" id="6.10.140.1230">
    <property type="match status" value="1"/>
</dbReference>
<dbReference type="Pfam" id="PF03357">
    <property type="entry name" value="Snf7"/>
    <property type="match status" value="1"/>
</dbReference>
<name>A0ABM1ET45_PRICU</name>
<dbReference type="RefSeq" id="XP_014675366.1">
    <property type="nucleotide sequence ID" value="XM_014819880.1"/>
</dbReference>
<dbReference type="InterPro" id="IPR005024">
    <property type="entry name" value="Snf7_fam"/>
</dbReference>
<evidence type="ECO:0000256" key="1">
    <source>
        <dbReference type="ARBA" id="ARBA00006190"/>
    </source>
</evidence>
<accession>A0ABM1ET45</accession>
<keyword evidence="3" id="KW-1185">Reference proteome</keyword>
<proteinExistence type="inferred from homology"/>
<dbReference type="PANTHER" id="PTHR10476">
    <property type="entry name" value="CHARGED MULTIVESICULAR BODY PROTEIN"/>
    <property type="match status" value="1"/>
</dbReference>
<reference evidence="4" key="1">
    <citation type="submission" date="2025-08" db="UniProtKB">
        <authorList>
            <consortium name="RefSeq"/>
        </authorList>
    </citation>
    <scope>IDENTIFICATION</scope>
</reference>
<feature type="region of interest" description="Disordered" evidence="2">
    <location>
        <begin position="1"/>
        <end position="54"/>
    </location>
</feature>
<dbReference type="GeneID" id="106815421"/>
<gene>
    <name evidence="4" type="primary">LOC106815421</name>
</gene>
<sequence length="212" mass="23587">MPLFGKSPTPKEQMRKQDRALRSTNRDIDKDRRELERREKQLESEIKKAAQAGNKQACTVLAKQLVQLRKQKTRTYTMQSRVSAVGAQGKAMSSNMAMANAMSTTTKTMQGMNKTMDPMKVAKTMKEFEMANTKMEMSEEMINDTLDDILTESGDEEEEDAIVTQVLDEIGIEMTGKVAAAPTAGKGQLGELSKAEVTDADIERQLAQLMKS</sequence>
<evidence type="ECO:0000256" key="2">
    <source>
        <dbReference type="SAM" id="MobiDB-lite"/>
    </source>
</evidence>
<organism evidence="3 4">
    <name type="scientific">Priapulus caudatus</name>
    <name type="common">Priapulid worm</name>
    <dbReference type="NCBI Taxonomy" id="37621"/>
    <lineage>
        <taxon>Eukaryota</taxon>
        <taxon>Metazoa</taxon>
        <taxon>Ecdysozoa</taxon>
        <taxon>Scalidophora</taxon>
        <taxon>Priapulida</taxon>
        <taxon>Priapulimorpha</taxon>
        <taxon>Priapulimorphida</taxon>
        <taxon>Priapulidae</taxon>
        <taxon>Priapulus</taxon>
    </lineage>
</organism>
<feature type="compositionally biased region" description="Basic and acidic residues" evidence="2">
    <location>
        <begin position="12"/>
        <end position="48"/>
    </location>
</feature>